<evidence type="ECO:0000313" key="2">
    <source>
        <dbReference type="Proteomes" id="UP000053989"/>
    </source>
</evidence>
<sequence length="136" mass="15267">MANQDHFAVHIRHISLRESIHPSGQSTAVLPSPKQQDFRELQWCFMLDPYATLAMTSSVFKNGRNILYSQNVRQLNGNTFVLTDATSKQPPGVVLCALNKTSTGWDAEWAYFKQASLPKDDANDPEYKGLANEKPL</sequence>
<dbReference type="EMBL" id="KN822028">
    <property type="protein sequence ID" value="KIM64432.1"/>
    <property type="molecule type" value="Genomic_DNA"/>
</dbReference>
<dbReference type="HOGENOM" id="CLU_1876657_0_0_1"/>
<reference evidence="1 2" key="1">
    <citation type="submission" date="2014-04" db="EMBL/GenBank/DDBJ databases">
        <authorList>
            <consortium name="DOE Joint Genome Institute"/>
            <person name="Kuo A."/>
            <person name="Kohler A."/>
            <person name="Nagy L.G."/>
            <person name="Floudas D."/>
            <person name="Copeland A."/>
            <person name="Barry K.W."/>
            <person name="Cichocki N."/>
            <person name="Veneault-Fourrey C."/>
            <person name="LaButti K."/>
            <person name="Lindquist E.A."/>
            <person name="Lipzen A."/>
            <person name="Lundell T."/>
            <person name="Morin E."/>
            <person name="Murat C."/>
            <person name="Sun H."/>
            <person name="Tunlid A."/>
            <person name="Henrissat B."/>
            <person name="Grigoriev I.V."/>
            <person name="Hibbett D.S."/>
            <person name="Martin F."/>
            <person name="Nordberg H.P."/>
            <person name="Cantor M.N."/>
            <person name="Hua S.X."/>
        </authorList>
    </citation>
    <scope>NUCLEOTIDE SEQUENCE [LARGE SCALE GENOMIC DNA]</scope>
    <source>
        <strain evidence="1 2">Foug A</strain>
    </source>
</reference>
<proteinExistence type="predicted"/>
<reference evidence="2" key="2">
    <citation type="submission" date="2015-01" db="EMBL/GenBank/DDBJ databases">
        <title>Evolutionary Origins and Diversification of the Mycorrhizal Mutualists.</title>
        <authorList>
            <consortium name="DOE Joint Genome Institute"/>
            <consortium name="Mycorrhizal Genomics Consortium"/>
            <person name="Kohler A."/>
            <person name="Kuo A."/>
            <person name="Nagy L.G."/>
            <person name="Floudas D."/>
            <person name="Copeland A."/>
            <person name="Barry K.W."/>
            <person name="Cichocki N."/>
            <person name="Veneault-Fourrey C."/>
            <person name="LaButti K."/>
            <person name="Lindquist E.A."/>
            <person name="Lipzen A."/>
            <person name="Lundell T."/>
            <person name="Morin E."/>
            <person name="Murat C."/>
            <person name="Riley R."/>
            <person name="Ohm R."/>
            <person name="Sun H."/>
            <person name="Tunlid A."/>
            <person name="Henrissat B."/>
            <person name="Grigoriev I.V."/>
            <person name="Hibbett D.S."/>
            <person name="Martin F."/>
        </authorList>
    </citation>
    <scope>NUCLEOTIDE SEQUENCE [LARGE SCALE GENOMIC DNA]</scope>
    <source>
        <strain evidence="2">Foug A</strain>
    </source>
</reference>
<gene>
    <name evidence="1" type="ORF">SCLCIDRAFT_23449</name>
</gene>
<dbReference type="AlphaFoldDB" id="A0A0C3AHM5"/>
<organism evidence="1 2">
    <name type="scientific">Scleroderma citrinum Foug A</name>
    <dbReference type="NCBI Taxonomy" id="1036808"/>
    <lineage>
        <taxon>Eukaryota</taxon>
        <taxon>Fungi</taxon>
        <taxon>Dikarya</taxon>
        <taxon>Basidiomycota</taxon>
        <taxon>Agaricomycotina</taxon>
        <taxon>Agaricomycetes</taxon>
        <taxon>Agaricomycetidae</taxon>
        <taxon>Boletales</taxon>
        <taxon>Sclerodermatineae</taxon>
        <taxon>Sclerodermataceae</taxon>
        <taxon>Scleroderma</taxon>
    </lineage>
</organism>
<accession>A0A0C3AHM5</accession>
<name>A0A0C3AHM5_9AGAM</name>
<keyword evidence="2" id="KW-1185">Reference proteome</keyword>
<protein>
    <submittedName>
        <fullName evidence="1">Uncharacterized protein</fullName>
    </submittedName>
</protein>
<dbReference type="InParanoid" id="A0A0C3AHM5"/>
<evidence type="ECO:0000313" key="1">
    <source>
        <dbReference type="EMBL" id="KIM64432.1"/>
    </source>
</evidence>
<dbReference type="Proteomes" id="UP000053989">
    <property type="component" value="Unassembled WGS sequence"/>
</dbReference>